<dbReference type="InterPro" id="IPR000718">
    <property type="entry name" value="Peptidase_M13"/>
</dbReference>
<dbReference type="InterPro" id="IPR018497">
    <property type="entry name" value="Peptidase_M13_C"/>
</dbReference>
<dbReference type="GO" id="GO:0004222">
    <property type="term" value="F:metalloendopeptidase activity"/>
    <property type="evidence" value="ECO:0007669"/>
    <property type="project" value="InterPro"/>
</dbReference>
<dbReference type="InterPro" id="IPR024079">
    <property type="entry name" value="MetalloPept_cat_dom_sf"/>
</dbReference>
<dbReference type="AlphaFoldDB" id="A0AA36H2U6"/>
<evidence type="ECO:0000313" key="2">
    <source>
        <dbReference type="EMBL" id="CAJ0602983.1"/>
    </source>
</evidence>
<keyword evidence="3" id="KW-1185">Reference proteome</keyword>
<dbReference type="Gene3D" id="3.40.390.10">
    <property type="entry name" value="Collagenase (Catalytic Domain)"/>
    <property type="match status" value="1"/>
</dbReference>
<evidence type="ECO:0000313" key="3">
    <source>
        <dbReference type="Proteomes" id="UP001176961"/>
    </source>
</evidence>
<comment type="caution">
    <text evidence="2">The sequence shown here is derived from an EMBL/GenBank/DDBJ whole genome shotgun (WGS) entry which is preliminary data.</text>
</comment>
<gene>
    <name evidence="2" type="ORF">CYNAS_LOCUS14966</name>
</gene>
<sequence length="97" mass="11431">MNLMQKMYRKHFERLGYNFLMKSTKQENFADTQGILLAYKYWCRPEEVNEIAYDATHAPKELRVNIPLTNLAEFAEAFHCSPGSPMNSAVRRQRIFL</sequence>
<proteinExistence type="predicted"/>
<dbReference type="GO" id="GO:0016485">
    <property type="term" value="P:protein processing"/>
    <property type="evidence" value="ECO:0007669"/>
    <property type="project" value="TreeGrafter"/>
</dbReference>
<dbReference type="EMBL" id="CATQJL010000305">
    <property type="protein sequence ID" value="CAJ0602983.1"/>
    <property type="molecule type" value="Genomic_DNA"/>
</dbReference>
<accession>A0AA36H2U6</accession>
<feature type="domain" description="Peptidase M13 C-terminal" evidence="1">
    <location>
        <begin position="41"/>
        <end position="92"/>
    </location>
</feature>
<dbReference type="Proteomes" id="UP001176961">
    <property type="component" value="Unassembled WGS sequence"/>
</dbReference>
<dbReference type="PROSITE" id="PS51885">
    <property type="entry name" value="NEPRILYSIN"/>
    <property type="match status" value="1"/>
</dbReference>
<dbReference type="GO" id="GO:0005886">
    <property type="term" value="C:plasma membrane"/>
    <property type="evidence" value="ECO:0007669"/>
    <property type="project" value="TreeGrafter"/>
</dbReference>
<dbReference type="PANTHER" id="PTHR11733:SF241">
    <property type="entry name" value="GH26575P-RELATED"/>
    <property type="match status" value="1"/>
</dbReference>
<reference evidence="2" key="1">
    <citation type="submission" date="2023-07" db="EMBL/GenBank/DDBJ databases">
        <authorList>
            <consortium name="CYATHOMIX"/>
        </authorList>
    </citation>
    <scope>NUCLEOTIDE SEQUENCE</scope>
    <source>
        <strain evidence="2">N/A</strain>
    </source>
</reference>
<dbReference type="SUPFAM" id="SSF55486">
    <property type="entry name" value="Metalloproteases ('zincins'), catalytic domain"/>
    <property type="match status" value="1"/>
</dbReference>
<organism evidence="2 3">
    <name type="scientific">Cylicocyclus nassatus</name>
    <name type="common">Nematode worm</name>
    <dbReference type="NCBI Taxonomy" id="53992"/>
    <lineage>
        <taxon>Eukaryota</taxon>
        <taxon>Metazoa</taxon>
        <taxon>Ecdysozoa</taxon>
        <taxon>Nematoda</taxon>
        <taxon>Chromadorea</taxon>
        <taxon>Rhabditida</taxon>
        <taxon>Rhabditina</taxon>
        <taxon>Rhabditomorpha</taxon>
        <taxon>Strongyloidea</taxon>
        <taxon>Strongylidae</taxon>
        <taxon>Cylicocyclus</taxon>
    </lineage>
</organism>
<dbReference type="Pfam" id="PF01431">
    <property type="entry name" value="Peptidase_M13"/>
    <property type="match status" value="1"/>
</dbReference>
<protein>
    <recommendedName>
        <fullName evidence="1">Peptidase M13 C-terminal domain-containing protein</fullName>
    </recommendedName>
</protein>
<name>A0AA36H2U6_CYLNA</name>
<evidence type="ECO:0000259" key="1">
    <source>
        <dbReference type="Pfam" id="PF01431"/>
    </source>
</evidence>
<dbReference type="PANTHER" id="PTHR11733">
    <property type="entry name" value="ZINC METALLOPROTEASE FAMILY M13 NEPRILYSIN-RELATED"/>
    <property type="match status" value="1"/>
</dbReference>